<evidence type="ECO:0000313" key="3">
    <source>
        <dbReference type="Proteomes" id="UP001175001"/>
    </source>
</evidence>
<dbReference type="InterPro" id="IPR027974">
    <property type="entry name" value="DUF4470"/>
</dbReference>
<organism evidence="2 3">
    <name type="scientific">Lasiodiplodia hormozganensis</name>
    <dbReference type="NCBI Taxonomy" id="869390"/>
    <lineage>
        <taxon>Eukaryota</taxon>
        <taxon>Fungi</taxon>
        <taxon>Dikarya</taxon>
        <taxon>Ascomycota</taxon>
        <taxon>Pezizomycotina</taxon>
        <taxon>Dothideomycetes</taxon>
        <taxon>Dothideomycetes incertae sedis</taxon>
        <taxon>Botryosphaeriales</taxon>
        <taxon>Botryosphaeriaceae</taxon>
        <taxon>Lasiodiplodia</taxon>
    </lineage>
</organism>
<comment type="caution">
    <text evidence="2">The sequence shown here is derived from an EMBL/GenBank/DDBJ whole genome shotgun (WGS) entry which is preliminary data.</text>
</comment>
<feature type="domain" description="DUF4470" evidence="1">
    <location>
        <begin position="17"/>
        <end position="114"/>
    </location>
</feature>
<evidence type="ECO:0000259" key="1">
    <source>
        <dbReference type="Pfam" id="PF14737"/>
    </source>
</evidence>
<dbReference type="Proteomes" id="UP001175001">
    <property type="component" value="Unassembled WGS sequence"/>
</dbReference>
<dbReference type="EMBL" id="JAUJDW010000026">
    <property type="protein sequence ID" value="KAK0653634.1"/>
    <property type="molecule type" value="Genomic_DNA"/>
</dbReference>
<proteinExistence type="predicted"/>
<reference evidence="2" key="1">
    <citation type="submission" date="2023-06" db="EMBL/GenBank/DDBJ databases">
        <title>Multi-omics analyses reveal the molecular pathogenesis toolkit of Lasiodiplodia hormozganensis, a cross-kingdom pathogen.</title>
        <authorList>
            <person name="Felix C."/>
            <person name="Meneses R."/>
            <person name="Goncalves M.F.M."/>
            <person name="Tilleman L."/>
            <person name="Duarte A.S."/>
            <person name="Jorrin-Novo J.V."/>
            <person name="Van De Peer Y."/>
            <person name="Deforce D."/>
            <person name="Van Nieuwerburgh F."/>
            <person name="Esteves A.C."/>
            <person name="Alves A."/>
        </authorList>
    </citation>
    <scope>NUCLEOTIDE SEQUENCE</scope>
    <source>
        <strain evidence="2">CBS 339.90</strain>
    </source>
</reference>
<accession>A0AA39YJS5</accession>
<name>A0AA39YJS5_9PEZI</name>
<dbReference type="AlphaFoldDB" id="A0AA39YJS5"/>
<protein>
    <recommendedName>
        <fullName evidence="1">DUF4470 domain-containing protein</fullName>
    </recommendedName>
</protein>
<gene>
    <name evidence="2" type="ORF">DIS24_g5879</name>
</gene>
<sequence length="406" mass="46116">MDPGDGAVEIHGEKKFLWGNMPALDVLNLEHNEGIDYDKDINLLFAASGDMRNVVKTIISIPSACTSQSITAFLNDGEFDVAARNAILLLTALYVQPPTAAAAAMLHIWYSALIPSSILQTLQDTVLSLIIDVCTKIAAKPLDRLLAKTFTRGTCSHRTFYHKDHVWPMMDNADPLSGWEIEDALRSTPLAKNDVYGGLFFHLRDQFIDFCTKLQMRKTTFVLLFNNAADLRTTLARDFNLTHSFDRIEISNIVDDYYLGLDCLPVFAPLLRPHAVNRHATLLALFMNAIPEVETHEDTVTAMSREMRRVAGWLPPGKQEHDAKETARWAAYKLLVDFDELFARYMERWEFDSVVADAQLHTKDEHTIVEKWPLRVKEHATKAEFQRILGGDHCGSERYVEWQRLP</sequence>
<keyword evidence="3" id="KW-1185">Reference proteome</keyword>
<evidence type="ECO:0000313" key="2">
    <source>
        <dbReference type="EMBL" id="KAK0653634.1"/>
    </source>
</evidence>
<dbReference type="Pfam" id="PF14737">
    <property type="entry name" value="DUF4470"/>
    <property type="match status" value="1"/>
</dbReference>